<reference evidence="3 4" key="1">
    <citation type="journal article" date="2015" name="Nature">
        <title>rRNA introns, odd ribosomes, and small enigmatic genomes across a large radiation of phyla.</title>
        <authorList>
            <person name="Brown C.T."/>
            <person name="Hug L.A."/>
            <person name="Thomas B.C."/>
            <person name="Sharon I."/>
            <person name="Castelle C.J."/>
            <person name="Singh A."/>
            <person name="Wilkins M.J."/>
            <person name="Williams K.H."/>
            <person name="Banfield J.F."/>
        </authorList>
    </citation>
    <scope>NUCLEOTIDE SEQUENCE [LARGE SCALE GENOMIC DNA]</scope>
</reference>
<organism evidence="3 4">
    <name type="scientific">Candidatus Gottesmanbacteria bacterium GW2011_GWC2_39_8</name>
    <dbReference type="NCBI Taxonomy" id="1618450"/>
    <lineage>
        <taxon>Bacteria</taxon>
        <taxon>Candidatus Gottesmaniibacteriota</taxon>
    </lineage>
</organism>
<evidence type="ECO:0000313" key="3">
    <source>
        <dbReference type="EMBL" id="KKR34368.1"/>
    </source>
</evidence>
<protein>
    <submittedName>
        <fullName evidence="3">Non-canonical purine NTP pyrophosphatase</fullName>
    </submittedName>
</protein>
<dbReference type="EMBL" id="LBXN01000002">
    <property type="protein sequence ID" value="KKR34368.1"/>
    <property type="molecule type" value="Genomic_DNA"/>
</dbReference>
<dbReference type="SUPFAM" id="SSF52972">
    <property type="entry name" value="ITPase-like"/>
    <property type="match status" value="1"/>
</dbReference>
<dbReference type="GO" id="GO:0009143">
    <property type="term" value="P:nucleoside triphosphate catabolic process"/>
    <property type="evidence" value="ECO:0007669"/>
    <property type="project" value="InterPro"/>
</dbReference>
<evidence type="ECO:0000313" key="4">
    <source>
        <dbReference type="Proteomes" id="UP000034539"/>
    </source>
</evidence>
<name>A0A0G0Q2K7_9BACT</name>
<dbReference type="PANTHER" id="PTHR11067:SF9">
    <property type="entry name" value="INOSINE TRIPHOSPHATE PYROPHOSPHATASE"/>
    <property type="match status" value="1"/>
</dbReference>
<proteinExistence type="inferred from homology"/>
<dbReference type="InterPro" id="IPR029001">
    <property type="entry name" value="ITPase-like_fam"/>
</dbReference>
<dbReference type="Pfam" id="PF01725">
    <property type="entry name" value="Ham1p_like"/>
    <property type="match status" value="1"/>
</dbReference>
<comment type="similarity">
    <text evidence="1">Belongs to the HAM1 NTPase family.</text>
</comment>
<dbReference type="InterPro" id="IPR002637">
    <property type="entry name" value="RdgB/HAM1"/>
</dbReference>
<keyword evidence="2" id="KW-0378">Hydrolase</keyword>
<comment type="caution">
    <text evidence="3">The sequence shown here is derived from an EMBL/GenBank/DDBJ whole genome shotgun (WGS) entry which is preliminary data.</text>
</comment>
<dbReference type="Gene3D" id="3.90.950.10">
    <property type="match status" value="1"/>
</dbReference>
<sequence length="204" mass="23004">MKTLIATTNPAKLAEIKSFLSDLPLELVSLKDVGINQDVEETGKTFEENAIIKGKFFCKLSGLPTIADDGGIEIDALNGEPGVYSRRWAGEENTLTHDTDSDERLINYTLKRMQGIPSEKRGAQMRVVEALVLPTGEVFTGEGIIRGVISEKPSEQRYLGFPFRSLFFIPELNKFYNHDSLTKEENERYNHRKKALDKIKNIII</sequence>
<dbReference type="PATRIC" id="fig|1618450.3.peg.51"/>
<dbReference type="PANTHER" id="PTHR11067">
    <property type="entry name" value="INOSINE TRIPHOSPHATE PYROPHOSPHATASE/HAM1 PROTEIN"/>
    <property type="match status" value="1"/>
</dbReference>
<dbReference type="GO" id="GO:0047429">
    <property type="term" value="F:nucleoside triphosphate diphosphatase activity"/>
    <property type="evidence" value="ECO:0007669"/>
    <property type="project" value="InterPro"/>
</dbReference>
<dbReference type="AlphaFoldDB" id="A0A0G0Q2K7"/>
<gene>
    <name evidence="3" type="ORF">UT63_C0002G0013</name>
</gene>
<accession>A0A0G0Q2K7</accession>
<dbReference type="GO" id="GO:0005829">
    <property type="term" value="C:cytosol"/>
    <property type="evidence" value="ECO:0007669"/>
    <property type="project" value="TreeGrafter"/>
</dbReference>
<evidence type="ECO:0000256" key="2">
    <source>
        <dbReference type="ARBA" id="ARBA00022801"/>
    </source>
</evidence>
<dbReference type="CDD" id="cd00515">
    <property type="entry name" value="HAM1"/>
    <property type="match status" value="1"/>
</dbReference>
<evidence type="ECO:0000256" key="1">
    <source>
        <dbReference type="ARBA" id="ARBA00008023"/>
    </source>
</evidence>
<dbReference type="Proteomes" id="UP000034539">
    <property type="component" value="Unassembled WGS sequence"/>
</dbReference>